<comment type="caution">
    <text evidence="1">The sequence shown here is derived from an EMBL/GenBank/DDBJ whole genome shotgun (WGS) entry which is preliminary data.</text>
</comment>
<gene>
    <name evidence="1" type="ORF">O1611_g2062</name>
</gene>
<sequence>MTGCQYKWEGKLCGEPMESWPLCEEHWVLRKLTHDYYKATEAKFRSFIPTGDPKDDEYLFEERHKFLLLTAAARTVHAELFFSDHPCDGHELYLRDIIYKLHQEEALLHIRKKGFVVEGASYGDMISVAIASFRQACFDWMKSDKQQGLGQFIRGFPRAVASGTTVPEDVLQRMKPPSPDEVEWFRNAKNYRFLAGSKGTNSCKEIAQYRDNIRDNQLWGVCLNMSLFGYIM</sequence>
<reference evidence="1" key="1">
    <citation type="submission" date="2022-12" db="EMBL/GenBank/DDBJ databases">
        <title>Genome Sequence of Lasiodiplodia mahajangana.</title>
        <authorList>
            <person name="Buettner E."/>
        </authorList>
    </citation>
    <scope>NUCLEOTIDE SEQUENCE</scope>
    <source>
        <strain evidence="1">VT137</strain>
    </source>
</reference>
<protein>
    <submittedName>
        <fullName evidence="1">Uncharacterized protein</fullName>
    </submittedName>
</protein>
<proteinExistence type="predicted"/>
<accession>A0ACC2JWB1</accession>
<evidence type="ECO:0000313" key="2">
    <source>
        <dbReference type="Proteomes" id="UP001153332"/>
    </source>
</evidence>
<keyword evidence="2" id="KW-1185">Reference proteome</keyword>
<dbReference type="Proteomes" id="UP001153332">
    <property type="component" value="Unassembled WGS sequence"/>
</dbReference>
<dbReference type="EMBL" id="JAPUUL010000268">
    <property type="protein sequence ID" value="KAJ8131563.1"/>
    <property type="molecule type" value="Genomic_DNA"/>
</dbReference>
<name>A0ACC2JWB1_9PEZI</name>
<evidence type="ECO:0000313" key="1">
    <source>
        <dbReference type="EMBL" id="KAJ8131563.1"/>
    </source>
</evidence>
<organism evidence="1 2">
    <name type="scientific">Lasiodiplodia mahajangana</name>
    <dbReference type="NCBI Taxonomy" id="1108764"/>
    <lineage>
        <taxon>Eukaryota</taxon>
        <taxon>Fungi</taxon>
        <taxon>Dikarya</taxon>
        <taxon>Ascomycota</taxon>
        <taxon>Pezizomycotina</taxon>
        <taxon>Dothideomycetes</taxon>
        <taxon>Dothideomycetes incertae sedis</taxon>
        <taxon>Botryosphaeriales</taxon>
        <taxon>Botryosphaeriaceae</taxon>
        <taxon>Lasiodiplodia</taxon>
    </lineage>
</organism>